<dbReference type="SUPFAM" id="SSF53850">
    <property type="entry name" value="Periplasmic binding protein-like II"/>
    <property type="match status" value="1"/>
</dbReference>
<dbReference type="InterPro" id="IPR050176">
    <property type="entry name" value="LTTR"/>
</dbReference>
<accession>A0ABR8NHS2</accession>
<organism evidence="7 8">
    <name type="scientific">Microbacterium helvum</name>
    <dbReference type="NCBI Taxonomy" id="2773713"/>
    <lineage>
        <taxon>Bacteria</taxon>
        <taxon>Bacillati</taxon>
        <taxon>Actinomycetota</taxon>
        <taxon>Actinomycetes</taxon>
        <taxon>Micrococcales</taxon>
        <taxon>Microbacteriaceae</taxon>
        <taxon>Microbacterium</taxon>
    </lineage>
</organism>
<dbReference type="InterPro" id="IPR017685">
    <property type="entry name" value="ArgP"/>
</dbReference>
<dbReference type="SUPFAM" id="SSF46785">
    <property type="entry name" value="Winged helix' DNA-binding domain"/>
    <property type="match status" value="1"/>
</dbReference>
<dbReference type="Proteomes" id="UP000598426">
    <property type="component" value="Unassembled WGS sequence"/>
</dbReference>
<sequence length="305" mass="33062">MLRIPFELAETLAVAVDERTLDAAARRLHVTPSAVSQRIKTLEEHLGRLLLVRSKPVRATEAGAAVIRLARQLALLEHDALAELGAGGEDESVLTSVPLAVNADSLATWFLEPLARLAVRHPVVFDLHRDDQDFTAGLLESGTVMGAVTSRATPVAGCRSAVLGAMRYEAVATPGYVERWLGGDRAAALGQAPLVDFDRRDDLQNEWLARQGVDPARPPRHYVPASSDFASAVRLGLGWAMLPRFQSQDALERGELVLLGGPASDVVLHWQQWNLRSPLLDAIADEVVAEGRRVLTPAAESVHLR</sequence>
<protein>
    <submittedName>
        <fullName evidence="7">LysR family transcriptional regulator ArgP</fullName>
    </submittedName>
</protein>
<dbReference type="PANTHER" id="PTHR30579">
    <property type="entry name" value="TRANSCRIPTIONAL REGULATOR"/>
    <property type="match status" value="1"/>
</dbReference>
<dbReference type="NCBIfam" id="NF002964">
    <property type="entry name" value="PRK03635.1"/>
    <property type="match status" value="1"/>
</dbReference>
<dbReference type="InterPro" id="IPR005119">
    <property type="entry name" value="LysR_subst-bd"/>
</dbReference>
<dbReference type="Pfam" id="PF03466">
    <property type="entry name" value="LysR_substrate"/>
    <property type="match status" value="1"/>
</dbReference>
<comment type="similarity">
    <text evidence="1">Belongs to the LysR transcriptional regulatory family.</text>
</comment>
<dbReference type="InterPro" id="IPR036390">
    <property type="entry name" value="WH_DNA-bd_sf"/>
</dbReference>
<evidence type="ECO:0000256" key="5">
    <source>
        <dbReference type="ARBA" id="ARBA00023163"/>
    </source>
</evidence>
<proteinExistence type="inferred from homology"/>
<evidence type="ECO:0000313" key="8">
    <source>
        <dbReference type="Proteomes" id="UP000598426"/>
    </source>
</evidence>
<dbReference type="EMBL" id="JACXZS010000001">
    <property type="protein sequence ID" value="MBD3940230.1"/>
    <property type="molecule type" value="Genomic_DNA"/>
</dbReference>
<evidence type="ECO:0000256" key="3">
    <source>
        <dbReference type="ARBA" id="ARBA00023125"/>
    </source>
</evidence>
<dbReference type="RefSeq" id="WP_191169881.1">
    <property type="nucleotide sequence ID" value="NZ_JACXZS010000001.1"/>
</dbReference>
<name>A0ABR8NHS2_9MICO</name>
<dbReference type="Gene3D" id="1.10.10.10">
    <property type="entry name" value="Winged helix-like DNA-binding domain superfamily/Winged helix DNA-binding domain"/>
    <property type="match status" value="1"/>
</dbReference>
<keyword evidence="8" id="KW-1185">Reference proteome</keyword>
<evidence type="ECO:0000259" key="6">
    <source>
        <dbReference type="PROSITE" id="PS50931"/>
    </source>
</evidence>
<feature type="domain" description="HTH lysR-type" evidence="6">
    <location>
        <begin position="4"/>
        <end position="60"/>
    </location>
</feature>
<dbReference type="Gene3D" id="3.40.190.290">
    <property type="match status" value="1"/>
</dbReference>
<dbReference type="NCBIfam" id="NF009888">
    <property type="entry name" value="PRK13348.1"/>
    <property type="match status" value="1"/>
</dbReference>
<dbReference type="PROSITE" id="PS50931">
    <property type="entry name" value="HTH_LYSR"/>
    <property type="match status" value="1"/>
</dbReference>
<dbReference type="PANTHER" id="PTHR30579:SF2">
    <property type="entry name" value="HTH-TYPE TRANSCRIPTIONAL REGULATOR ARGP"/>
    <property type="match status" value="1"/>
</dbReference>
<keyword evidence="5" id="KW-0804">Transcription</keyword>
<evidence type="ECO:0000313" key="7">
    <source>
        <dbReference type="EMBL" id="MBD3940230.1"/>
    </source>
</evidence>
<gene>
    <name evidence="7" type="ORF">IF188_00765</name>
</gene>
<keyword evidence="3" id="KW-0238">DNA-binding</keyword>
<comment type="caution">
    <text evidence="7">The sequence shown here is derived from an EMBL/GenBank/DDBJ whole genome shotgun (WGS) entry which is preliminary data.</text>
</comment>
<evidence type="ECO:0000256" key="2">
    <source>
        <dbReference type="ARBA" id="ARBA00023015"/>
    </source>
</evidence>
<dbReference type="InterPro" id="IPR000847">
    <property type="entry name" value="LysR_HTH_N"/>
</dbReference>
<reference evidence="7 8" key="1">
    <citation type="submission" date="2020-09" db="EMBL/GenBank/DDBJ databases">
        <title>Isolation and identification of active actinomycetes.</title>
        <authorList>
            <person name="Li X."/>
        </authorList>
    </citation>
    <scope>NUCLEOTIDE SEQUENCE [LARGE SCALE GENOMIC DNA]</scope>
    <source>
        <strain evidence="7 8">NEAU-LLC</strain>
    </source>
</reference>
<evidence type="ECO:0000256" key="4">
    <source>
        <dbReference type="ARBA" id="ARBA00023159"/>
    </source>
</evidence>
<keyword evidence="2" id="KW-0805">Transcription regulation</keyword>
<dbReference type="PRINTS" id="PR00039">
    <property type="entry name" value="HTHLYSR"/>
</dbReference>
<dbReference type="NCBIfam" id="TIGR03298">
    <property type="entry name" value="argP"/>
    <property type="match status" value="1"/>
</dbReference>
<dbReference type="InterPro" id="IPR036388">
    <property type="entry name" value="WH-like_DNA-bd_sf"/>
</dbReference>
<keyword evidence="4" id="KW-0010">Activator</keyword>
<evidence type="ECO:0000256" key="1">
    <source>
        <dbReference type="ARBA" id="ARBA00009437"/>
    </source>
</evidence>
<dbReference type="Pfam" id="PF00126">
    <property type="entry name" value="HTH_1"/>
    <property type="match status" value="1"/>
</dbReference>